<name>A0ACC3T835_LIPKO</name>
<organism evidence="1 2">
    <name type="scientific">Lipomyces kononenkoae</name>
    <name type="common">Yeast</name>
    <dbReference type="NCBI Taxonomy" id="34357"/>
    <lineage>
        <taxon>Eukaryota</taxon>
        <taxon>Fungi</taxon>
        <taxon>Dikarya</taxon>
        <taxon>Ascomycota</taxon>
        <taxon>Saccharomycotina</taxon>
        <taxon>Lipomycetes</taxon>
        <taxon>Lipomycetales</taxon>
        <taxon>Lipomycetaceae</taxon>
        <taxon>Lipomyces</taxon>
    </lineage>
</organism>
<proteinExistence type="predicted"/>
<dbReference type="Proteomes" id="UP001433508">
    <property type="component" value="Unassembled WGS sequence"/>
</dbReference>
<sequence>MRDNVRVPIDRDRRVESILDQSAPVDLTSARGTTMATAPDGSVIPTELLVGKDAVNAMLPDSAFERFSWERLKDIIRENKLELLTRVPSDLRKYLIWKTQIIKQHGSVANFVLFERLNWGPDPALAKPISKELFEVRDDYKMLMNDFPYGFDDGIIHVVVWTKNPIPIAQTGSPTADITPEVRQKLTTFVDTIRESLGMKTDDILWFKNWAALQSVSEIDHFHILLNKPPVDDSGVERLLSILADDYDVQKKWAAVDSRLR</sequence>
<gene>
    <name evidence="1" type="ORF">V1525DRAFT_396012</name>
</gene>
<evidence type="ECO:0000313" key="2">
    <source>
        <dbReference type="Proteomes" id="UP001433508"/>
    </source>
</evidence>
<evidence type="ECO:0000313" key="1">
    <source>
        <dbReference type="EMBL" id="KAK9240106.1"/>
    </source>
</evidence>
<dbReference type="EMBL" id="MU971341">
    <property type="protein sequence ID" value="KAK9240106.1"/>
    <property type="molecule type" value="Genomic_DNA"/>
</dbReference>
<reference evidence="2" key="1">
    <citation type="journal article" date="2024" name="Front. Bioeng. Biotechnol.">
        <title>Genome-scale model development and genomic sequencing of the oleaginous clade Lipomyces.</title>
        <authorList>
            <person name="Czajka J.J."/>
            <person name="Han Y."/>
            <person name="Kim J."/>
            <person name="Mondo S.J."/>
            <person name="Hofstad B.A."/>
            <person name="Robles A."/>
            <person name="Haridas S."/>
            <person name="Riley R."/>
            <person name="LaButti K."/>
            <person name="Pangilinan J."/>
            <person name="Andreopoulos W."/>
            <person name="Lipzen A."/>
            <person name="Yan J."/>
            <person name="Wang M."/>
            <person name="Ng V."/>
            <person name="Grigoriev I.V."/>
            <person name="Spatafora J.W."/>
            <person name="Magnuson J.K."/>
            <person name="Baker S.E."/>
            <person name="Pomraning K.R."/>
        </authorList>
    </citation>
    <scope>NUCLEOTIDE SEQUENCE [LARGE SCALE GENOMIC DNA]</scope>
    <source>
        <strain evidence="2">CBS 7786</strain>
    </source>
</reference>
<accession>A0ACC3T835</accession>
<comment type="caution">
    <text evidence="1">The sequence shown here is derived from an EMBL/GenBank/DDBJ whole genome shotgun (WGS) entry which is preliminary data.</text>
</comment>
<protein>
    <submittedName>
        <fullName evidence="1">Uncharacterized protein</fullName>
    </submittedName>
</protein>
<keyword evidence="2" id="KW-1185">Reference proteome</keyword>